<comment type="caution">
    <text evidence="1">The sequence shown here is derived from an EMBL/GenBank/DDBJ whole genome shotgun (WGS) entry which is preliminary data.</text>
</comment>
<dbReference type="Proteomes" id="UP001310386">
    <property type="component" value="Unassembled WGS sequence"/>
</dbReference>
<organism evidence="1 2">
    <name type="scientific">Ferviditalea candida</name>
    <dbReference type="NCBI Taxonomy" id="3108399"/>
    <lineage>
        <taxon>Bacteria</taxon>
        <taxon>Bacillati</taxon>
        <taxon>Bacillota</taxon>
        <taxon>Bacilli</taxon>
        <taxon>Bacillales</taxon>
        <taxon>Paenibacillaceae</taxon>
        <taxon>Ferviditalea</taxon>
    </lineage>
</organism>
<gene>
    <name evidence="1" type="ORF">VF724_18920</name>
</gene>
<evidence type="ECO:0000313" key="1">
    <source>
        <dbReference type="EMBL" id="MEB3103713.1"/>
    </source>
</evidence>
<name>A0ABU5ZNF2_9BACL</name>
<accession>A0ABU5ZNF2</accession>
<keyword evidence="2" id="KW-1185">Reference proteome</keyword>
<reference evidence="1" key="1">
    <citation type="submission" date="2023-12" db="EMBL/GenBank/DDBJ databases">
        <title>Fervidustalea candida gen. nov., sp. nov., a novel member of the family Paenibacillaceae isolated from a geothermal area.</title>
        <authorList>
            <person name="Li W.-J."/>
            <person name="Jiao J.-Y."/>
            <person name="Chen Y."/>
        </authorList>
    </citation>
    <scope>NUCLEOTIDE SEQUENCE</scope>
    <source>
        <strain evidence="1">SYSU GA230002</strain>
    </source>
</reference>
<dbReference type="RefSeq" id="WP_371755839.1">
    <property type="nucleotide sequence ID" value="NZ_JAYJLD010000046.1"/>
</dbReference>
<evidence type="ECO:0000313" key="2">
    <source>
        <dbReference type="Proteomes" id="UP001310386"/>
    </source>
</evidence>
<protein>
    <submittedName>
        <fullName evidence="1">Imm32 family immunity protein</fullName>
    </submittedName>
</protein>
<sequence>MDKFLLTFEFDKENEKIEIHADKYGLLFLKQKIDVLLQKGGDVHLMTPSWGGQELSEEQQNENSILLHHVKILYWN</sequence>
<proteinExistence type="predicted"/>
<dbReference type="EMBL" id="JAYJLD010000046">
    <property type="protein sequence ID" value="MEB3103713.1"/>
    <property type="molecule type" value="Genomic_DNA"/>
</dbReference>